<evidence type="ECO:0000256" key="7">
    <source>
        <dbReference type="ARBA" id="ARBA00022837"/>
    </source>
</evidence>
<keyword evidence="5" id="KW-0479">Metal-binding</keyword>
<dbReference type="InterPro" id="IPR016090">
    <property type="entry name" value="PLA2-like_dom"/>
</dbReference>
<reference evidence="13 14" key="1">
    <citation type="submission" date="2020-10" db="EMBL/GenBank/DDBJ databases">
        <title>Pygocentrus nattereri (red-bellied piranha) genome, fPygNat1, primary haplotype.</title>
        <authorList>
            <person name="Myers G."/>
            <person name="Meyer A."/>
            <person name="Karagic N."/>
            <person name="Pippel M."/>
            <person name="Winkler S."/>
            <person name="Tracey A."/>
            <person name="Wood J."/>
            <person name="Formenti G."/>
            <person name="Howe K."/>
            <person name="Fedrigo O."/>
            <person name="Jarvis E.D."/>
        </authorList>
    </citation>
    <scope>NUCLEOTIDE SEQUENCE [LARGE SCALE GENOMIC DNA]</scope>
</reference>
<dbReference type="PROSITE" id="PS00118">
    <property type="entry name" value="PA2_HIS"/>
    <property type="match status" value="1"/>
</dbReference>
<feature type="signal peptide" evidence="11">
    <location>
        <begin position="1"/>
        <end position="19"/>
    </location>
</feature>
<evidence type="ECO:0000256" key="9">
    <source>
        <dbReference type="ARBA" id="ARBA00023157"/>
    </source>
</evidence>
<dbReference type="GO" id="GO:0006644">
    <property type="term" value="P:phospholipid metabolic process"/>
    <property type="evidence" value="ECO:0007669"/>
    <property type="project" value="InterPro"/>
</dbReference>
<feature type="region of interest" description="Disordered" evidence="10">
    <location>
        <begin position="518"/>
        <end position="539"/>
    </location>
</feature>
<keyword evidence="7" id="KW-0106">Calcium</keyword>
<dbReference type="GO" id="GO:0005576">
    <property type="term" value="C:extracellular region"/>
    <property type="evidence" value="ECO:0007669"/>
    <property type="project" value="UniProtKB-SubCell"/>
</dbReference>
<evidence type="ECO:0000256" key="4">
    <source>
        <dbReference type="ARBA" id="ARBA00022525"/>
    </source>
</evidence>
<dbReference type="SUPFAM" id="SSF48619">
    <property type="entry name" value="Phospholipase A2, PLA2"/>
    <property type="match status" value="1"/>
</dbReference>
<dbReference type="GeneTree" id="ENSGT00940000165179"/>
<feature type="domain" description="Phospholipase A2-like central" evidence="12">
    <location>
        <begin position="132"/>
        <end position="262"/>
    </location>
</feature>
<dbReference type="GO" id="GO:0046872">
    <property type="term" value="F:metal ion binding"/>
    <property type="evidence" value="ECO:0007669"/>
    <property type="project" value="UniProtKB-KW"/>
</dbReference>
<protein>
    <recommendedName>
        <fullName evidence="3">phospholipase A2</fullName>
        <ecNumber evidence="3">3.1.1.4</ecNumber>
    </recommendedName>
</protein>
<feature type="compositionally biased region" description="Basic and acidic residues" evidence="10">
    <location>
        <begin position="438"/>
        <end position="447"/>
    </location>
</feature>
<keyword evidence="11" id="KW-0732">Signal</keyword>
<sequence>MRIRLCCLALVIILCHSSALHSDTWNQQYEPFCLTTKSVLGRTQCSFLRKSAATEPLLFYWTVWTADHRVEGCSISAERSLIENYLTLCREVHTWDSDGTQSLRLNISLLFDPRSPCKFRPSAVGNWMRQRRNLDLGHRVGAKSRQKRAWIFPGTLWCGRGSTAGDYEQLGMFEPVDRCCREHDHCSNIIRPFTVNFGVLNPSLFTISHCDCDNRFKQCLLKVNDTVSNMVGYTFFNILKLRCFDLIQKSHCTQLNWFGMCTTVRIAPFAILKNPTPYNLTNANSGTSGISDPPHEYQVYTSAKGKEKNMKPKRRKQSNVQRRIHAVALAKGDTLLLSEEMQQHYGKTKKLSPRTTILPSVWKIHKSELMQITPSPGPTRIIHTHTTLSQAKEFSAQIQMITSLTKNSTNRRKATTSQNATIQIKLVQTSRKPPKSKHNCDNMKPPRDFNFQSTQEKGKEYKVDNASKLKSLHTTVSPKLSTTSWVNIFPRTGRVFVNKTQPSKKAILSIRASAPPKNTVSVTSKQKSTSVPQKKTVSSTKTTETLRSPLICDAFRYLDDCKYRIGPMENIYGHRNMESTTIYHCDCIYRFTNNLKQLKKSSILQFLLGKFVSLSCIEISNIKECNKTTGCSAILSKTTELDSSLKKMKEDQADTKHIKQLINKRASRKLYKYCLRILNLRNPKHVKKSPFHL</sequence>
<evidence type="ECO:0000256" key="2">
    <source>
        <dbReference type="ARBA" id="ARBA00004613"/>
    </source>
</evidence>
<organism evidence="13 14">
    <name type="scientific">Pygocentrus nattereri</name>
    <name type="common">Red-bellied piranha</name>
    <dbReference type="NCBI Taxonomy" id="42514"/>
    <lineage>
        <taxon>Eukaryota</taxon>
        <taxon>Metazoa</taxon>
        <taxon>Chordata</taxon>
        <taxon>Craniata</taxon>
        <taxon>Vertebrata</taxon>
        <taxon>Euteleostomi</taxon>
        <taxon>Actinopterygii</taxon>
        <taxon>Neopterygii</taxon>
        <taxon>Teleostei</taxon>
        <taxon>Ostariophysi</taxon>
        <taxon>Characiformes</taxon>
        <taxon>Characoidei</taxon>
        <taxon>Pygocentrus</taxon>
    </lineage>
</organism>
<keyword evidence="8" id="KW-0443">Lipid metabolism</keyword>
<dbReference type="InterPro" id="IPR033113">
    <property type="entry name" value="PLA2_histidine"/>
</dbReference>
<dbReference type="GO" id="GO:0050482">
    <property type="term" value="P:arachidonate secretion"/>
    <property type="evidence" value="ECO:0007669"/>
    <property type="project" value="InterPro"/>
</dbReference>
<reference evidence="13" key="3">
    <citation type="submission" date="2025-09" db="UniProtKB">
        <authorList>
            <consortium name="Ensembl"/>
        </authorList>
    </citation>
    <scope>IDENTIFICATION</scope>
</reference>
<dbReference type="Proteomes" id="UP001501920">
    <property type="component" value="Chromosome 20"/>
</dbReference>
<dbReference type="SMART" id="SM00085">
    <property type="entry name" value="PA2c"/>
    <property type="match status" value="1"/>
</dbReference>
<dbReference type="Pfam" id="PF05826">
    <property type="entry name" value="Phospholip_A2_2"/>
    <property type="match status" value="2"/>
</dbReference>
<dbReference type="STRING" id="42514.ENSPNAP00000013750"/>
<keyword evidence="14" id="KW-1185">Reference proteome</keyword>
<evidence type="ECO:0000313" key="14">
    <source>
        <dbReference type="Proteomes" id="UP001501920"/>
    </source>
</evidence>
<dbReference type="AlphaFoldDB" id="A0A3B4CQW4"/>
<keyword evidence="9" id="KW-1015">Disulfide bond</keyword>
<keyword evidence="4" id="KW-0964">Secreted</keyword>
<proteinExistence type="predicted"/>
<evidence type="ECO:0000256" key="11">
    <source>
        <dbReference type="SAM" id="SignalP"/>
    </source>
</evidence>
<feature type="region of interest" description="Disordered" evidence="10">
    <location>
        <begin position="429"/>
        <end position="455"/>
    </location>
</feature>
<dbReference type="Gene3D" id="1.20.90.10">
    <property type="entry name" value="Phospholipase A2 domain"/>
    <property type="match status" value="2"/>
</dbReference>
<name>A0A3B4CQW4_PYGNA</name>
<reference evidence="13" key="2">
    <citation type="submission" date="2025-08" db="UniProtKB">
        <authorList>
            <consortium name="Ensembl"/>
        </authorList>
    </citation>
    <scope>IDENTIFICATION</scope>
</reference>
<evidence type="ECO:0000256" key="1">
    <source>
        <dbReference type="ARBA" id="ARBA00001913"/>
    </source>
</evidence>
<keyword evidence="6" id="KW-0378">Hydrolase</keyword>
<evidence type="ECO:0000259" key="12">
    <source>
        <dbReference type="SMART" id="SM00085"/>
    </source>
</evidence>
<dbReference type="PANTHER" id="PTHR12253">
    <property type="entry name" value="RH14732P"/>
    <property type="match status" value="1"/>
</dbReference>
<comment type="cofactor">
    <cofactor evidence="1">
        <name>Ca(2+)</name>
        <dbReference type="ChEBI" id="CHEBI:29108"/>
    </cofactor>
</comment>
<evidence type="ECO:0000256" key="8">
    <source>
        <dbReference type="ARBA" id="ARBA00023098"/>
    </source>
</evidence>
<evidence type="ECO:0000256" key="6">
    <source>
        <dbReference type="ARBA" id="ARBA00022801"/>
    </source>
</evidence>
<dbReference type="InterPro" id="IPR036444">
    <property type="entry name" value="PLipase_A2_dom_sf"/>
</dbReference>
<evidence type="ECO:0000313" key="13">
    <source>
        <dbReference type="Ensembl" id="ENSPNAP00000013750.1"/>
    </source>
</evidence>
<accession>A0A3B4CQW4</accession>
<evidence type="ECO:0000256" key="5">
    <source>
        <dbReference type="ARBA" id="ARBA00022723"/>
    </source>
</evidence>
<comment type="subcellular location">
    <subcellularLocation>
        <location evidence="2">Secreted</location>
    </subcellularLocation>
</comment>
<dbReference type="FunFam" id="1.20.90.10:FF:000002">
    <property type="entry name" value="Phospholipase A2 group III"/>
    <property type="match status" value="1"/>
</dbReference>
<dbReference type="CDD" id="cd04704">
    <property type="entry name" value="PLA2_bee_venom_like"/>
    <property type="match status" value="1"/>
</dbReference>
<dbReference type="EC" id="3.1.1.4" evidence="3"/>
<feature type="chain" id="PRO_5017277747" description="phospholipase A2" evidence="11">
    <location>
        <begin position="20"/>
        <end position="693"/>
    </location>
</feature>
<dbReference type="GO" id="GO:0004623">
    <property type="term" value="F:phospholipase A2 activity"/>
    <property type="evidence" value="ECO:0007669"/>
    <property type="project" value="UniProtKB-EC"/>
</dbReference>
<evidence type="ECO:0000256" key="3">
    <source>
        <dbReference type="ARBA" id="ARBA00013278"/>
    </source>
</evidence>
<evidence type="ECO:0000256" key="10">
    <source>
        <dbReference type="SAM" id="MobiDB-lite"/>
    </source>
</evidence>
<dbReference type="Ensembl" id="ENSPNAT00000021642.2">
    <property type="protein sequence ID" value="ENSPNAP00000013750.1"/>
    <property type="gene ID" value="ENSPNAG00000019661.2"/>
</dbReference>
<dbReference type="OMA" id="FERADKC"/>